<dbReference type="Pfam" id="PF01520">
    <property type="entry name" value="Amidase_3"/>
    <property type="match status" value="1"/>
</dbReference>
<evidence type="ECO:0000313" key="3">
    <source>
        <dbReference type="EMBL" id="DAF52729.1"/>
    </source>
</evidence>
<name>A0A8S5SP05_9CAUD</name>
<accession>A0A8S5SP05</accession>
<dbReference type="CDD" id="cd02696">
    <property type="entry name" value="MurNAc-LAA"/>
    <property type="match status" value="1"/>
</dbReference>
<protein>
    <submittedName>
        <fullName evidence="3">Cell wall hydrolase autolysin</fullName>
    </submittedName>
</protein>
<dbReference type="GO" id="GO:0008745">
    <property type="term" value="F:N-acetylmuramoyl-L-alanine amidase activity"/>
    <property type="evidence" value="ECO:0007669"/>
    <property type="project" value="InterPro"/>
</dbReference>
<dbReference type="EMBL" id="BK032642">
    <property type="protein sequence ID" value="DAF52729.1"/>
    <property type="molecule type" value="Genomic_DNA"/>
</dbReference>
<proteinExistence type="predicted"/>
<reference evidence="3" key="1">
    <citation type="journal article" date="2021" name="Proc. Natl. Acad. Sci. U.S.A.">
        <title>A Catalog of Tens of Thousands of Viruses from Human Metagenomes Reveals Hidden Associations with Chronic Diseases.</title>
        <authorList>
            <person name="Tisza M.J."/>
            <person name="Buck C.B."/>
        </authorList>
    </citation>
    <scope>NUCLEOTIDE SEQUENCE</scope>
    <source>
        <strain evidence="3">CtqSm5</strain>
    </source>
</reference>
<dbReference type="GO" id="GO:0009253">
    <property type="term" value="P:peptidoglycan catabolic process"/>
    <property type="evidence" value="ECO:0007669"/>
    <property type="project" value="InterPro"/>
</dbReference>
<evidence type="ECO:0000259" key="2">
    <source>
        <dbReference type="Pfam" id="PF01520"/>
    </source>
</evidence>
<dbReference type="PANTHER" id="PTHR30404">
    <property type="entry name" value="N-ACETYLMURAMOYL-L-ALANINE AMIDASE"/>
    <property type="match status" value="1"/>
</dbReference>
<dbReference type="InterPro" id="IPR050695">
    <property type="entry name" value="N-acetylmuramoyl_amidase_3"/>
</dbReference>
<dbReference type="Gene3D" id="3.40.630.40">
    <property type="entry name" value="Zn-dependent exopeptidases"/>
    <property type="match status" value="1"/>
</dbReference>
<feature type="domain" description="MurNAc-LAA" evidence="2">
    <location>
        <begin position="6"/>
        <end position="89"/>
    </location>
</feature>
<evidence type="ECO:0000256" key="1">
    <source>
        <dbReference type="ARBA" id="ARBA00022801"/>
    </source>
</evidence>
<sequence>MAKVLVLDAGHGLNTSGKQTMNGSKGVVKEWTFNSNVCNKIQAILKDYDVTIHRTDDTTGKTDISLSERVKRCNNYNPHLFVSIHHNAGKPLLCPNK</sequence>
<dbReference type="PANTHER" id="PTHR30404:SF0">
    <property type="entry name" value="N-ACETYLMURAMOYL-L-ALANINE AMIDASE AMIC"/>
    <property type="match status" value="1"/>
</dbReference>
<keyword evidence="1 3" id="KW-0378">Hydrolase</keyword>
<organism evidence="3">
    <name type="scientific">Siphoviridae sp. ctqSm5</name>
    <dbReference type="NCBI Taxonomy" id="2827949"/>
    <lineage>
        <taxon>Viruses</taxon>
        <taxon>Duplodnaviria</taxon>
        <taxon>Heunggongvirae</taxon>
        <taxon>Uroviricota</taxon>
        <taxon>Caudoviricetes</taxon>
    </lineage>
</organism>
<dbReference type="InterPro" id="IPR002508">
    <property type="entry name" value="MurNAc-LAA_cat"/>
</dbReference>
<dbReference type="SUPFAM" id="SSF53187">
    <property type="entry name" value="Zn-dependent exopeptidases"/>
    <property type="match status" value="1"/>
</dbReference>